<accession>A0A6G5A145</accession>
<name>A0A6G5A145_RHIMP</name>
<proteinExistence type="predicted"/>
<organism evidence="1">
    <name type="scientific">Rhipicephalus microplus</name>
    <name type="common">Cattle tick</name>
    <name type="synonym">Boophilus microplus</name>
    <dbReference type="NCBI Taxonomy" id="6941"/>
    <lineage>
        <taxon>Eukaryota</taxon>
        <taxon>Metazoa</taxon>
        <taxon>Ecdysozoa</taxon>
        <taxon>Arthropoda</taxon>
        <taxon>Chelicerata</taxon>
        <taxon>Arachnida</taxon>
        <taxon>Acari</taxon>
        <taxon>Parasitiformes</taxon>
        <taxon>Ixodida</taxon>
        <taxon>Ixodoidea</taxon>
        <taxon>Ixodidae</taxon>
        <taxon>Rhipicephalinae</taxon>
        <taxon>Rhipicephalus</taxon>
        <taxon>Boophilus</taxon>
    </lineage>
</organism>
<dbReference type="AlphaFoldDB" id="A0A6G5A145"/>
<protein>
    <submittedName>
        <fullName evidence="1">Putative secreted protein</fullName>
    </submittedName>
</protein>
<evidence type="ECO:0000313" key="1">
    <source>
        <dbReference type="EMBL" id="NIE44731.1"/>
    </source>
</evidence>
<sequence>MSWLALTSRQVHFMKLCYGPFTLAASLSQHCSVTVERQLLLPMRKLSKVHGNFAGKVFTSPKTMAMVPNTVVAHLKSIKWPPHAL</sequence>
<dbReference type="EMBL" id="GIKN01002458">
    <property type="protein sequence ID" value="NIE44731.1"/>
    <property type="molecule type" value="Transcribed_RNA"/>
</dbReference>
<reference evidence="1" key="1">
    <citation type="submission" date="2020-03" db="EMBL/GenBank/DDBJ databases">
        <title>A transcriptome and proteome of the tick Rhipicephalus microplus shaped by the genetic composition of its hosts and developmental stage.</title>
        <authorList>
            <person name="Garcia G.R."/>
            <person name="Ribeiro J.M.C."/>
            <person name="Maruyama S.R."/>
            <person name="Gardinasse L.G."/>
            <person name="Nelson K."/>
            <person name="Ferreira B.R."/>
            <person name="Andrade T.G."/>
            <person name="Santos I.K.F.M."/>
        </authorList>
    </citation>
    <scope>NUCLEOTIDE SEQUENCE</scope>
    <source>
        <strain evidence="1">NSGR</strain>
        <tissue evidence="1">Salivary glands</tissue>
    </source>
</reference>